<feature type="region of interest" description="Disordered" evidence="1">
    <location>
        <begin position="629"/>
        <end position="732"/>
    </location>
</feature>
<feature type="region of interest" description="Disordered" evidence="1">
    <location>
        <begin position="586"/>
        <end position="610"/>
    </location>
</feature>
<feature type="region of interest" description="Disordered" evidence="1">
    <location>
        <begin position="822"/>
        <end position="906"/>
    </location>
</feature>
<protein>
    <submittedName>
        <fullName evidence="3">Uncharacterized protein</fullName>
    </submittedName>
</protein>
<feature type="region of interest" description="Disordered" evidence="1">
    <location>
        <begin position="1272"/>
        <end position="1307"/>
    </location>
</feature>
<keyword evidence="2" id="KW-1185">Reference proteome</keyword>
<proteinExistence type="predicted"/>
<feature type="compositionally biased region" description="Low complexity" evidence="1">
    <location>
        <begin position="596"/>
        <end position="606"/>
    </location>
</feature>
<feature type="compositionally biased region" description="Low complexity" evidence="1">
    <location>
        <begin position="642"/>
        <end position="652"/>
    </location>
</feature>
<feature type="compositionally biased region" description="Low complexity" evidence="1">
    <location>
        <begin position="1022"/>
        <end position="1043"/>
    </location>
</feature>
<name>A0A914DKC3_9BILA</name>
<feature type="compositionally biased region" description="Polar residues" evidence="1">
    <location>
        <begin position="868"/>
        <end position="906"/>
    </location>
</feature>
<accession>A0A914DKC3</accession>
<sequence length="1467" mass="166509">MMDPIMDEAVNYTCGPREYISGITRMADTRIQLMCCRLRSRDEKNCVEKKFAKPIVDEGRVEIENEAQLINALAIKGNYYVARFCDLGPRAIGFIVEDVPTTTPKPTTKSWTTKAQRTRATTLPSTRRTTERTTFTSSMPWWFTTTTTRIPMRIIKVAQPAFLRNPQAWDLNLEHQIKSQLPNDQIRFEKQPYTELQPPPTETPTFSQNDINSQNVPSQVENSILTVQVENSMLTEGDEHRRQYVNSFQNPLVTRNPYATLNPQKIASSRERTISQKVASSERFANFQKPLINLIRSQPNVETVFPKQQSAENGFLKQHGVETVVPKQPISLPVDSGNVETSYPDQDYEYEEKTSKELMKSIVDFMEAQKRAKNMVEKVKSSGVNRNNKEQYQLAKQLLKEFEEVSPELMGSLAKSAEKSHEIQQTSTADTPSIDFKSIEQVSVPKFRFSNSQTSSIGTVPFTSTKLETSTSPSSTTTLEPLTTSTQPDTTSSMFKSMEDLITGLTVPTEAPQPSKHGHHSHNPTLSHIHSSSKEHKVKPSTKDKSKRLYLFISSTIPTTITSTQTTTISPEDWFRQMSEVITQTATEVPRTLPETSTVPTSGTTSGRHRPHLVAGFVEDKFLDNEGESNIEEPKSVLYDQETTSSSLPSLESDYENDELQPEISPNDEHQQEVPFINEPHPEIPLNDYQAPKNKEEYSEYEDKEYKEIEESLTTDSSTSNPISATPQDPLYATMSTTQTWSTTDKIDAQEQGQPWDESNIVTFKPIEEELNLEDWKHNGVEIRKSPQRIKAIDEFVSLAPFDAFPSPPPRTNNNFFGTVELPRRPPKEHHKKPLRVTPTPTTRSPPTRPTRSHIVSPSTTPTPVQPIHSNLQGQQTMNSVSNQAIPASQQMQSSPERSISSNFPSNQQQQYVMSQVNGVQTWVPQNQAQQAQFWPQAPAQQQQPISQGAAQQQLWQGQQQFLGQNQQFVNPNLNQHQSWMLQRFQQQPQQQNFQQVPSFQQQQQQQIWQNPQFNVAQGVAQVQQSPSHPQIQSHQQVQQHAQNPNSRDLYPTSSTQRTAEAEAAAIEASLKQRRTKPTPNPKYPLSNSRGKILNEPYMDEETEESPFDIVQGVHRQGSPANSHRTGPTAIDPEVLGAFSLDESPKEIEITENKPKSPFDVSKEIRRSPIPRHKQIADPIAKIDPSETKFDSISKTPTTEKPNLVEKFDMNMVFPTFDDYQNNPNQEYEVDMPNLKNQNDGVQTYQPHEGEPLQTGAIGEQLVVFDKMDSISTKKDEKEQDSGSQQEKDIEKHVSKSNAEKSRELILSKKRRPIKHVWPKEEVTTMENRIEITIETTSPPMTEEITETTSTEATTNGDLEHPAMARDSVFTQWDARRFRDEPHPKSTSTEAYDVRKFYHTLKPKRPLSKERYLTFCTKEVAIRDENDLVVACGSELEVWQPNRCPPDSDCFIAPDSTYRICCPVYSG</sequence>
<feature type="compositionally biased region" description="Basic residues" evidence="1">
    <location>
        <begin position="825"/>
        <end position="835"/>
    </location>
</feature>
<feature type="region of interest" description="Disordered" evidence="1">
    <location>
        <begin position="458"/>
        <end position="492"/>
    </location>
</feature>
<reference evidence="3" key="1">
    <citation type="submission" date="2022-11" db="UniProtKB">
        <authorList>
            <consortium name="WormBaseParasite"/>
        </authorList>
    </citation>
    <scope>IDENTIFICATION</scope>
</reference>
<evidence type="ECO:0000256" key="1">
    <source>
        <dbReference type="SAM" id="MobiDB-lite"/>
    </source>
</evidence>
<organism evidence="2 3">
    <name type="scientific">Acrobeloides nanus</name>
    <dbReference type="NCBI Taxonomy" id="290746"/>
    <lineage>
        <taxon>Eukaryota</taxon>
        <taxon>Metazoa</taxon>
        <taxon>Ecdysozoa</taxon>
        <taxon>Nematoda</taxon>
        <taxon>Chromadorea</taxon>
        <taxon>Rhabditida</taxon>
        <taxon>Tylenchina</taxon>
        <taxon>Cephalobomorpha</taxon>
        <taxon>Cephaloboidea</taxon>
        <taxon>Cephalobidae</taxon>
        <taxon>Acrobeloides</taxon>
    </lineage>
</organism>
<feature type="compositionally biased region" description="Polar residues" evidence="1">
    <location>
        <begin position="712"/>
        <end position="727"/>
    </location>
</feature>
<feature type="region of interest" description="Disordered" evidence="1">
    <location>
        <begin position="1019"/>
        <end position="1092"/>
    </location>
</feature>
<dbReference type="Proteomes" id="UP000887540">
    <property type="component" value="Unplaced"/>
</dbReference>
<feature type="compositionally biased region" description="Low complexity" evidence="1">
    <location>
        <begin position="463"/>
        <end position="486"/>
    </location>
</feature>
<dbReference type="WBParaSite" id="ACRNAN_scaffold278.g26886.t1">
    <property type="protein sequence ID" value="ACRNAN_scaffold278.g26886.t1"/>
    <property type="gene ID" value="ACRNAN_scaffold278.g26886"/>
</dbReference>
<feature type="compositionally biased region" description="Polar residues" evidence="1">
    <location>
        <begin position="1044"/>
        <end position="1059"/>
    </location>
</feature>
<evidence type="ECO:0000313" key="2">
    <source>
        <dbReference type="Proteomes" id="UP000887540"/>
    </source>
</evidence>
<feature type="compositionally biased region" description="Low complexity" evidence="1">
    <location>
        <begin position="836"/>
        <end position="846"/>
    </location>
</feature>
<evidence type="ECO:0000313" key="3">
    <source>
        <dbReference type="WBParaSite" id="ACRNAN_scaffold278.g26886.t1"/>
    </source>
</evidence>
<feature type="region of interest" description="Disordered" evidence="1">
    <location>
        <begin position="507"/>
        <end position="543"/>
    </location>
</feature>